<evidence type="ECO:0000313" key="2">
    <source>
        <dbReference type="EMBL" id="KAF7632794.1"/>
    </source>
</evidence>
<feature type="compositionally biased region" description="Polar residues" evidence="1">
    <location>
        <begin position="273"/>
        <end position="289"/>
    </location>
</feature>
<feature type="region of interest" description="Disordered" evidence="1">
    <location>
        <begin position="563"/>
        <end position="698"/>
    </location>
</feature>
<feature type="compositionally biased region" description="Low complexity" evidence="1">
    <location>
        <begin position="718"/>
        <end position="734"/>
    </location>
</feature>
<feature type="region of interest" description="Disordered" evidence="1">
    <location>
        <begin position="220"/>
        <end position="316"/>
    </location>
</feature>
<feature type="compositionally biased region" description="Low complexity" evidence="1">
    <location>
        <begin position="964"/>
        <end position="980"/>
    </location>
</feature>
<dbReference type="EMBL" id="JABEBT010000093">
    <property type="protein sequence ID" value="KAF7632794.1"/>
    <property type="molecule type" value="Genomic_DNA"/>
</dbReference>
<feature type="region of interest" description="Disordered" evidence="1">
    <location>
        <begin position="710"/>
        <end position="838"/>
    </location>
</feature>
<feature type="compositionally biased region" description="Acidic residues" evidence="1">
    <location>
        <begin position="1003"/>
        <end position="1014"/>
    </location>
</feature>
<feature type="region of interest" description="Disordered" evidence="1">
    <location>
        <begin position="126"/>
        <end position="149"/>
    </location>
</feature>
<keyword evidence="3" id="KW-1185">Reference proteome</keyword>
<feature type="compositionally biased region" description="Basic and acidic residues" evidence="1">
    <location>
        <begin position="739"/>
        <end position="749"/>
    </location>
</feature>
<feature type="region of interest" description="Disordered" evidence="1">
    <location>
        <begin position="381"/>
        <end position="446"/>
    </location>
</feature>
<protein>
    <submittedName>
        <fullName evidence="2">Uncharacterized protein</fullName>
    </submittedName>
</protein>
<accession>A0A8S9ZHL9</accession>
<feature type="compositionally biased region" description="Polar residues" evidence="1">
    <location>
        <begin position="660"/>
        <end position="669"/>
    </location>
</feature>
<feature type="compositionally biased region" description="Low complexity" evidence="1">
    <location>
        <begin position="477"/>
        <end position="492"/>
    </location>
</feature>
<feature type="compositionally biased region" description="Polar residues" evidence="1">
    <location>
        <begin position="801"/>
        <end position="812"/>
    </location>
</feature>
<comment type="caution">
    <text evidence="2">The sequence shown here is derived from an EMBL/GenBank/DDBJ whole genome shotgun (WGS) entry which is preliminary data.</text>
</comment>
<feature type="compositionally biased region" description="Low complexity" evidence="1">
    <location>
        <begin position="635"/>
        <end position="659"/>
    </location>
</feature>
<feature type="compositionally biased region" description="Low complexity" evidence="1">
    <location>
        <begin position="903"/>
        <end position="925"/>
    </location>
</feature>
<feature type="region of interest" description="Disordered" evidence="1">
    <location>
        <begin position="472"/>
        <end position="527"/>
    </location>
</feature>
<name>A0A8S9ZHL9_9BILA</name>
<evidence type="ECO:0000256" key="1">
    <source>
        <dbReference type="SAM" id="MobiDB-lite"/>
    </source>
</evidence>
<dbReference type="AlphaFoldDB" id="A0A8S9ZHL9"/>
<feature type="compositionally biased region" description="Low complexity" evidence="1">
    <location>
        <begin position="821"/>
        <end position="834"/>
    </location>
</feature>
<organism evidence="2 3">
    <name type="scientific">Meloidogyne graminicola</name>
    <dbReference type="NCBI Taxonomy" id="189291"/>
    <lineage>
        <taxon>Eukaryota</taxon>
        <taxon>Metazoa</taxon>
        <taxon>Ecdysozoa</taxon>
        <taxon>Nematoda</taxon>
        <taxon>Chromadorea</taxon>
        <taxon>Rhabditida</taxon>
        <taxon>Tylenchina</taxon>
        <taxon>Tylenchomorpha</taxon>
        <taxon>Tylenchoidea</taxon>
        <taxon>Meloidogynidae</taxon>
        <taxon>Meloidogyninae</taxon>
        <taxon>Meloidogyne</taxon>
    </lineage>
</organism>
<feature type="compositionally biased region" description="Basic and acidic residues" evidence="1">
    <location>
        <begin position="398"/>
        <end position="420"/>
    </location>
</feature>
<sequence>MSKWYMMADCVGYAWRYLEQRGLQNASTSQQKRDYSFVVESDEDDESLLGFMKNVEPHKELIPPPAYLSEHRQLQIRRHQNTGRINLGGVSADPQSTGFPRQKQNSEVTMTANAFSDLDAIAEMGAGEDPDSQSQISGQNTPCLPSFNGGDCTQNLSQIGSNQSTKDFEQRIGKINQISGMQQQNTLLQLSPLEQQRMSLYRQQQQKLLAGVNSYRMMQQSQSALPQSGPEVFDFDDSSNFASAISSPSYQSPGGRCRGRGRRGGGNIGDRQLSFSSLDNESTPGSPSDFQGKKRGVSGQRRPRKSRTREISLASDEKLQFSYQHNTFPPSHYQRQQTIPQQQIANVGHLNYNLVFLSFLASNEEEVRSRMMSEYEMALYESSSSDEEMDPPPPPKNLYRESNEREKVSSETQRGGEKAKIQSKHSGSCEPHLEDPSTQQKLSGDFSLAELSNQQISSLNIPSNEKLQKRLVNAHLTSASSSSSTSASVASSPPQRQGEHILPKTSDDSSKDSRKSSKTSLKAAEDLKEIKQEIKMSSKLYSPFVEFLDDGSSQNISIKKELSNEFEDDENKNKGLIQPKQQLNEIKSKNKSHKIKGGETRKLSSSITEDVNNKKTGKIVLKIKPPREGAVHLPTTKNSTNSSSSPSSSSSSSISTSTNICQTFQQAMEQQPIARLSSSAAPPSKFKQQQKGGIKRLAIDEIIENVKLKKVKKEEKNNQTQQQLQQQKQQPNNNSCLKLTKENVNKQKEGGSTNNNVLSQPPFPSLKNFKIPKVVEAEPSSSSSSQQPLSQQQQIHISSLKTEQQNQRNFSSGEGKINKYSDSSISTSSSSSSSFGGKYGEKKGITWDKTQQQQQNINNYLPQHVRQQKSQKPNKHSINDIKIKKFTGGPQNYERRGPPLPPSSNSSINRNNQQQQSFQQQKQYSIPSTQRDSTTIPSNQPSNFNQNWQQQTSNSFSPQRNWTSSINQSSISSSNSGRSQHQTNVLRYEVNLHQQNARNSPQIDDDGLQIVDED</sequence>
<reference evidence="2" key="1">
    <citation type="journal article" date="2020" name="Ecol. Evol.">
        <title>Genome structure and content of the rice root-knot nematode (Meloidogyne graminicola).</title>
        <authorList>
            <person name="Phan N.T."/>
            <person name="Danchin E.G.J."/>
            <person name="Klopp C."/>
            <person name="Perfus-Barbeoch L."/>
            <person name="Kozlowski D.K."/>
            <person name="Koutsovoulos G.D."/>
            <person name="Lopez-Roques C."/>
            <person name="Bouchez O."/>
            <person name="Zahm M."/>
            <person name="Besnard G."/>
            <person name="Bellafiore S."/>
        </authorList>
    </citation>
    <scope>NUCLEOTIDE SEQUENCE</scope>
    <source>
        <strain evidence="2">VN-18</strain>
    </source>
</reference>
<feature type="compositionally biased region" description="Basic residues" evidence="1">
    <location>
        <begin position="293"/>
        <end position="307"/>
    </location>
</feature>
<feature type="compositionally biased region" description="Polar residues" evidence="1">
    <location>
        <begin position="992"/>
        <end position="1002"/>
    </location>
</feature>
<proteinExistence type="predicted"/>
<feature type="compositionally biased region" description="Basic and acidic residues" evidence="1">
    <location>
        <begin position="497"/>
        <end position="515"/>
    </location>
</feature>
<feature type="compositionally biased region" description="Polar residues" evidence="1">
    <location>
        <begin position="676"/>
        <end position="691"/>
    </location>
</feature>
<feature type="compositionally biased region" description="Polar residues" evidence="1">
    <location>
        <begin position="750"/>
        <end position="759"/>
    </location>
</feature>
<feature type="compositionally biased region" description="Low complexity" evidence="1">
    <location>
        <begin position="238"/>
        <end position="249"/>
    </location>
</feature>
<feature type="compositionally biased region" description="Low complexity" evidence="1">
    <location>
        <begin position="779"/>
        <end position="800"/>
    </location>
</feature>
<feature type="compositionally biased region" description="Polar residues" evidence="1">
    <location>
        <begin position="132"/>
        <end position="143"/>
    </location>
</feature>
<dbReference type="Proteomes" id="UP000605970">
    <property type="component" value="Unassembled WGS sequence"/>
</dbReference>
<feature type="region of interest" description="Disordered" evidence="1">
    <location>
        <begin position="865"/>
        <end position="1014"/>
    </location>
</feature>
<feature type="compositionally biased region" description="Basic residues" evidence="1">
    <location>
        <begin position="866"/>
        <end position="875"/>
    </location>
</feature>
<gene>
    <name evidence="2" type="ORF">Mgra_00007783</name>
</gene>
<feature type="compositionally biased region" description="Polar residues" evidence="1">
    <location>
        <begin position="926"/>
        <end position="963"/>
    </location>
</feature>
<dbReference type="OrthoDB" id="5902044at2759"/>
<evidence type="ECO:0000313" key="3">
    <source>
        <dbReference type="Proteomes" id="UP000605970"/>
    </source>
</evidence>